<evidence type="ECO:0000256" key="2">
    <source>
        <dbReference type="ARBA" id="ARBA00022840"/>
    </source>
</evidence>
<keyword evidence="3" id="KW-0472">Membrane</keyword>
<evidence type="ECO:0000256" key="3">
    <source>
        <dbReference type="SAM" id="Phobius"/>
    </source>
</evidence>
<keyword evidence="3" id="KW-0812">Transmembrane</keyword>
<keyword evidence="1" id="KW-0547">Nucleotide-binding</keyword>
<dbReference type="SUPFAM" id="SSF56112">
    <property type="entry name" value="Protein kinase-like (PK-like)"/>
    <property type="match status" value="1"/>
</dbReference>
<dbReference type="PANTHER" id="PTHR24346:SF30">
    <property type="entry name" value="MATERNAL EMBRYONIC LEUCINE ZIPPER KINASE"/>
    <property type="match status" value="1"/>
</dbReference>
<gene>
    <name evidence="5" type="ORF">HMPREF9238_00309</name>
</gene>
<feature type="domain" description="Protein kinase" evidence="4">
    <location>
        <begin position="6"/>
        <end position="262"/>
    </location>
</feature>
<dbReference type="GO" id="GO:0035556">
    <property type="term" value="P:intracellular signal transduction"/>
    <property type="evidence" value="ECO:0007669"/>
    <property type="project" value="TreeGrafter"/>
</dbReference>
<reference evidence="5 6" key="1">
    <citation type="submission" date="2013-05" db="EMBL/GenBank/DDBJ databases">
        <title>The Genome Sequence of Actinomyces europaeus ACS-120-V-COL10B.</title>
        <authorList>
            <consortium name="The Broad Institute Genomics Platform"/>
            <person name="Earl A."/>
            <person name="Ward D."/>
            <person name="Feldgarden M."/>
            <person name="Gevers D."/>
            <person name="Saerens B."/>
            <person name="Vaneechoutte M."/>
            <person name="Walker B."/>
            <person name="Young S."/>
            <person name="Zeng Q."/>
            <person name="Gargeya S."/>
            <person name="Fitzgerald M."/>
            <person name="Haas B."/>
            <person name="Abouelleil A."/>
            <person name="Allen A.W."/>
            <person name="Alvarado L."/>
            <person name="Arachchi H.M."/>
            <person name="Berlin A.M."/>
            <person name="Chapman S.B."/>
            <person name="Gainer-Dewar J."/>
            <person name="Goldberg J."/>
            <person name="Griggs A."/>
            <person name="Gujja S."/>
            <person name="Hansen M."/>
            <person name="Howarth C."/>
            <person name="Imamovic A."/>
            <person name="Ireland A."/>
            <person name="Larimer J."/>
            <person name="McCowan C."/>
            <person name="Murphy C."/>
            <person name="Pearson M."/>
            <person name="Poon T.W."/>
            <person name="Priest M."/>
            <person name="Roberts A."/>
            <person name="Saif S."/>
            <person name="Shea T."/>
            <person name="Sisk P."/>
            <person name="Sykes S."/>
            <person name="Wortman J."/>
            <person name="Nusbaum C."/>
            <person name="Birren B."/>
        </authorList>
    </citation>
    <scope>NUCLEOTIDE SEQUENCE [LARGE SCALE GENOMIC DNA]</scope>
    <source>
        <strain evidence="5 6">ACS-120-V-Col10b</strain>
    </source>
</reference>
<keyword evidence="2" id="KW-0067">ATP-binding</keyword>
<dbReference type="InterPro" id="IPR000719">
    <property type="entry name" value="Prot_kinase_dom"/>
</dbReference>
<dbReference type="GO" id="GO:0005737">
    <property type="term" value="C:cytoplasm"/>
    <property type="evidence" value="ECO:0007669"/>
    <property type="project" value="TreeGrafter"/>
</dbReference>
<evidence type="ECO:0000259" key="4">
    <source>
        <dbReference type="PROSITE" id="PS50011"/>
    </source>
</evidence>
<name>A0A9W5RDN9_9ACTO</name>
<dbReference type="Gene3D" id="1.10.510.10">
    <property type="entry name" value="Transferase(Phosphotransferase) domain 1"/>
    <property type="match status" value="1"/>
</dbReference>
<dbReference type="AlphaFoldDB" id="A0A9W5RDN9"/>
<proteinExistence type="predicted"/>
<dbReference type="GO" id="GO:0005524">
    <property type="term" value="F:ATP binding"/>
    <property type="evidence" value="ECO:0007669"/>
    <property type="project" value="UniProtKB-KW"/>
</dbReference>
<comment type="caution">
    <text evidence="5">The sequence shown here is derived from an EMBL/GenBank/DDBJ whole genome shotgun (WGS) entry which is preliminary data.</text>
</comment>
<dbReference type="GO" id="GO:0004674">
    <property type="term" value="F:protein serine/threonine kinase activity"/>
    <property type="evidence" value="ECO:0007669"/>
    <property type="project" value="TreeGrafter"/>
</dbReference>
<keyword evidence="6" id="KW-1185">Reference proteome</keyword>
<dbReference type="InterPro" id="IPR011009">
    <property type="entry name" value="Kinase-like_dom_sf"/>
</dbReference>
<evidence type="ECO:0000313" key="5">
    <source>
        <dbReference type="EMBL" id="EPD30563.1"/>
    </source>
</evidence>
<keyword evidence="3" id="KW-1133">Transmembrane helix</keyword>
<evidence type="ECO:0000313" key="6">
    <source>
        <dbReference type="Proteomes" id="UP000014387"/>
    </source>
</evidence>
<protein>
    <recommendedName>
        <fullName evidence="4">Protein kinase domain-containing protein</fullName>
    </recommendedName>
</protein>
<dbReference type="EMBL" id="AGWN01000001">
    <property type="protein sequence ID" value="EPD30563.1"/>
    <property type="molecule type" value="Genomic_DNA"/>
</dbReference>
<dbReference type="CDD" id="cd00180">
    <property type="entry name" value="PKc"/>
    <property type="match status" value="1"/>
</dbReference>
<organism evidence="5 6">
    <name type="scientific">Gleimia europaea ACS-120-V-Col10b</name>
    <dbReference type="NCBI Taxonomy" id="883069"/>
    <lineage>
        <taxon>Bacteria</taxon>
        <taxon>Bacillati</taxon>
        <taxon>Actinomycetota</taxon>
        <taxon>Actinomycetes</taxon>
        <taxon>Actinomycetales</taxon>
        <taxon>Actinomycetaceae</taxon>
        <taxon>Gleimia</taxon>
    </lineage>
</organism>
<dbReference type="SMART" id="SM00220">
    <property type="entry name" value="S_TKc"/>
    <property type="match status" value="1"/>
</dbReference>
<dbReference type="PROSITE" id="PS50011">
    <property type="entry name" value="PROTEIN_KINASE_DOM"/>
    <property type="match status" value="1"/>
</dbReference>
<dbReference type="Proteomes" id="UP000014387">
    <property type="component" value="Unassembled WGS sequence"/>
</dbReference>
<accession>A0A9W5RDN9</accession>
<dbReference type="Pfam" id="PF00069">
    <property type="entry name" value="Pkinase"/>
    <property type="match status" value="1"/>
</dbReference>
<evidence type="ECO:0000256" key="1">
    <source>
        <dbReference type="ARBA" id="ARBA00022741"/>
    </source>
</evidence>
<feature type="transmembrane region" description="Helical" evidence="3">
    <location>
        <begin position="260"/>
        <end position="281"/>
    </location>
</feature>
<dbReference type="PANTHER" id="PTHR24346">
    <property type="entry name" value="MAP/MICROTUBULE AFFINITY-REGULATING KINASE"/>
    <property type="match status" value="1"/>
</dbReference>
<sequence length="430" mass="46180">MSMKGYEIIQPFTVSSSGTIWQATTKTGDGCLIRFISVDEAHALSDRLQTLSQFDSPFVSRVIEVVPDGARVGIVTSFVEGLPLNQWTHLPGTNTQNRVRALLRDIALGLKDLHEAGLAHGDVSSTNVIVGSAGAILVDHVLGTGFTPGFAAPEKLDGQTGDPRAADVWAWGVLARELGFTDGVVERALDPNPATRISIAQVLESEEFTGNVGSAAIPMEADVSMLNAGDLLRLETSTAQTVWQDRPAGRHVRARRKGRVRIAIAATLVVVGMATLGYWWIHPTSLAPMASSVDEAETSAIKCPSSGEAQAVVSDLTTKRNRAIATSDRALLETVVDTDSKVFEKDIELIESIEQSGIEIRNLVTSVTGVKVVECSPLEVLVTFTQNEHERCQGDVCEVVEAQPASRLKLTFTGPPWRVSDVTAVDPEHL</sequence>